<evidence type="ECO:0000313" key="3">
    <source>
        <dbReference type="Proteomes" id="UP000006727"/>
    </source>
</evidence>
<protein>
    <submittedName>
        <fullName evidence="1 2">Uncharacterized protein</fullName>
    </submittedName>
</protein>
<evidence type="ECO:0000313" key="1">
    <source>
        <dbReference type="EMBL" id="PNR36479.1"/>
    </source>
</evidence>
<dbReference type="GeneID" id="112294131"/>
<reference evidence="2" key="3">
    <citation type="submission" date="2020-12" db="UniProtKB">
        <authorList>
            <consortium name="EnsemblPlants"/>
        </authorList>
    </citation>
    <scope>IDENTIFICATION</scope>
</reference>
<reference evidence="1 3" key="1">
    <citation type="journal article" date="2008" name="Science">
        <title>The Physcomitrella genome reveals evolutionary insights into the conquest of land by plants.</title>
        <authorList>
            <person name="Rensing S."/>
            <person name="Lang D."/>
            <person name="Zimmer A."/>
            <person name="Terry A."/>
            <person name="Salamov A."/>
            <person name="Shapiro H."/>
            <person name="Nishiyama T."/>
            <person name="Perroud P.-F."/>
            <person name="Lindquist E."/>
            <person name="Kamisugi Y."/>
            <person name="Tanahashi T."/>
            <person name="Sakakibara K."/>
            <person name="Fujita T."/>
            <person name="Oishi K."/>
            <person name="Shin-I T."/>
            <person name="Kuroki Y."/>
            <person name="Toyoda A."/>
            <person name="Suzuki Y."/>
            <person name="Hashimoto A."/>
            <person name="Yamaguchi K."/>
            <person name="Sugano A."/>
            <person name="Kohara Y."/>
            <person name="Fujiyama A."/>
            <person name="Anterola A."/>
            <person name="Aoki S."/>
            <person name="Ashton N."/>
            <person name="Barbazuk W.B."/>
            <person name="Barker E."/>
            <person name="Bennetzen J."/>
            <person name="Bezanilla M."/>
            <person name="Blankenship R."/>
            <person name="Cho S.H."/>
            <person name="Dutcher S."/>
            <person name="Estelle M."/>
            <person name="Fawcett J.A."/>
            <person name="Gundlach H."/>
            <person name="Hanada K."/>
            <person name="Heyl A."/>
            <person name="Hicks K.A."/>
            <person name="Hugh J."/>
            <person name="Lohr M."/>
            <person name="Mayer K."/>
            <person name="Melkozernov A."/>
            <person name="Murata T."/>
            <person name="Nelson D."/>
            <person name="Pils B."/>
            <person name="Prigge M."/>
            <person name="Reiss B."/>
            <person name="Renner T."/>
            <person name="Rombauts S."/>
            <person name="Rushton P."/>
            <person name="Sanderfoot A."/>
            <person name="Schween G."/>
            <person name="Shiu S.-H."/>
            <person name="Stueber K."/>
            <person name="Theodoulou F.L."/>
            <person name="Tu H."/>
            <person name="Van de Peer Y."/>
            <person name="Verrier P.J."/>
            <person name="Waters E."/>
            <person name="Wood A."/>
            <person name="Yang L."/>
            <person name="Cove D."/>
            <person name="Cuming A."/>
            <person name="Hasebe M."/>
            <person name="Lucas S."/>
            <person name="Mishler D.B."/>
            <person name="Reski R."/>
            <person name="Grigoriev I."/>
            <person name="Quatrano R.S."/>
            <person name="Boore J.L."/>
        </authorList>
    </citation>
    <scope>NUCLEOTIDE SEQUENCE [LARGE SCALE GENOMIC DNA]</scope>
    <source>
        <strain evidence="2 3">cv. Gransden 2004</strain>
    </source>
</reference>
<dbReference type="PaxDb" id="3218-PP1S65_188V6.1"/>
<dbReference type="RefSeq" id="XP_024400090.1">
    <property type="nucleotide sequence ID" value="XM_024544322.2"/>
</dbReference>
<keyword evidence="3" id="KW-1185">Reference proteome</keyword>
<dbReference type="AlphaFoldDB" id="A0A2K1J4M2"/>
<name>A0A2K1J4M2_PHYPA</name>
<organism evidence="1">
    <name type="scientific">Physcomitrium patens</name>
    <name type="common">Spreading-leaved earth moss</name>
    <name type="synonym">Physcomitrella patens</name>
    <dbReference type="NCBI Taxonomy" id="3218"/>
    <lineage>
        <taxon>Eukaryota</taxon>
        <taxon>Viridiplantae</taxon>
        <taxon>Streptophyta</taxon>
        <taxon>Embryophyta</taxon>
        <taxon>Bryophyta</taxon>
        <taxon>Bryophytina</taxon>
        <taxon>Bryopsida</taxon>
        <taxon>Funariidae</taxon>
        <taxon>Funariales</taxon>
        <taxon>Funariaceae</taxon>
        <taxon>Physcomitrium</taxon>
    </lineage>
</organism>
<dbReference type="EnsemblPlants" id="Pp3c17_19570V3.2">
    <property type="protein sequence ID" value="Pp3c17_19570V3.2"/>
    <property type="gene ID" value="Pp3c17_19570"/>
</dbReference>
<dbReference type="Proteomes" id="UP000006727">
    <property type="component" value="Chromosome 17"/>
</dbReference>
<reference evidence="1 3" key="2">
    <citation type="journal article" date="2018" name="Plant J.">
        <title>The Physcomitrella patens chromosome-scale assembly reveals moss genome structure and evolution.</title>
        <authorList>
            <person name="Lang D."/>
            <person name="Ullrich K.K."/>
            <person name="Murat F."/>
            <person name="Fuchs J."/>
            <person name="Jenkins J."/>
            <person name="Haas F.B."/>
            <person name="Piednoel M."/>
            <person name="Gundlach H."/>
            <person name="Van Bel M."/>
            <person name="Meyberg R."/>
            <person name="Vives C."/>
            <person name="Morata J."/>
            <person name="Symeonidi A."/>
            <person name="Hiss M."/>
            <person name="Muchero W."/>
            <person name="Kamisugi Y."/>
            <person name="Saleh O."/>
            <person name="Blanc G."/>
            <person name="Decker E.L."/>
            <person name="van Gessel N."/>
            <person name="Grimwood J."/>
            <person name="Hayes R.D."/>
            <person name="Graham S.W."/>
            <person name="Gunter L.E."/>
            <person name="McDaniel S.F."/>
            <person name="Hoernstein S.N.W."/>
            <person name="Larsson A."/>
            <person name="Li F.W."/>
            <person name="Perroud P.F."/>
            <person name="Phillips J."/>
            <person name="Ranjan P."/>
            <person name="Rokshar D.S."/>
            <person name="Rothfels C.J."/>
            <person name="Schneider L."/>
            <person name="Shu S."/>
            <person name="Stevenson D.W."/>
            <person name="Thummler F."/>
            <person name="Tillich M."/>
            <person name="Villarreal Aguilar J.C."/>
            <person name="Widiez T."/>
            <person name="Wong G.K."/>
            <person name="Wymore A."/>
            <person name="Zhang Y."/>
            <person name="Zimmer A.D."/>
            <person name="Quatrano R.S."/>
            <person name="Mayer K.F.X."/>
            <person name="Goodstein D."/>
            <person name="Casacuberta J.M."/>
            <person name="Vandepoele K."/>
            <person name="Reski R."/>
            <person name="Cuming A.C."/>
            <person name="Tuskan G.A."/>
            <person name="Maumus F."/>
            <person name="Salse J."/>
            <person name="Schmutz J."/>
            <person name="Rensing S.A."/>
        </authorList>
    </citation>
    <scope>NUCLEOTIDE SEQUENCE [LARGE SCALE GENOMIC DNA]</scope>
    <source>
        <strain evidence="2 3">cv. Gransden 2004</strain>
    </source>
</reference>
<dbReference type="EMBL" id="ABEU02000017">
    <property type="protein sequence ID" value="PNR36479.1"/>
    <property type="molecule type" value="Genomic_DNA"/>
</dbReference>
<evidence type="ECO:0000313" key="2">
    <source>
        <dbReference type="EnsemblPlants" id="Pp3c17_19570V3.1"/>
    </source>
</evidence>
<proteinExistence type="predicted"/>
<gene>
    <name evidence="2" type="primary">LOC112294131</name>
    <name evidence="1" type="ORF">PHYPA_022330</name>
</gene>
<dbReference type="EnsemblPlants" id="Pp3c17_19570V3.1">
    <property type="protein sequence ID" value="Pp3c17_19570V3.1"/>
    <property type="gene ID" value="Pp3c17_19570"/>
</dbReference>
<sequence>MGLLAAQFIASRPESATGASGLWLLEAVYRQVKRACAKRGSKFRSGYVFVVSRRTTGSLNGGRNMAIVRSVVTLLCVCSALLVLLQADVSAAHDAEQKQQTVVVGSTQTYYIRGGMNFRAGNGVNVLPEEEFVRRELATVDNYDDNGGGVANCNTAQPQGCP</sequence>
<dbReference type="Gramene" id="Pp3c17_19570V3.1">
    <property type="protein sequence ID" value="Pp3c17_19570V3.1"/>
    <property type="gene ID" value="Pp3c17_19570"/>
</dbReference>
<accession>A0A2K1J4M2</accession>
<dbReference type="Gramene" id="Pp3c17_19570V3.2">
    <property type="protein sequence ID" value="Pp3c17_19570V3.2"/>
    <property type="gene ID" value="Pp3c17_19570"/>
</dbReference>